<proteinExistence type="predicted"/>
<feature type="compositionally biased region" description="Polar residues" evidence="1">
    <location>
        <begin position="1"/>
        <end position="18"/>
    </location>
</feature>
<dbReference type="EMBL" id="PDLN01000008">
    <property type="protein sequence ID" value="RDW78324.1"/>
    <property type="molecule type" value="Genomic_DNA"/>
</dbReference>
<feature type="region of interest" description="Disordered" evidence="1">
    <location>
        <begin position="1"/>
        <end position="34"/>
    </location>
</feature>
<comment type="caution">
    <text evidence="2">The sequence shown here is derived from an EMBL/GenBank/DDBJ whole genome shotgun (WGS) entry which is preliminary data.</text>
</comment>
<gene>
    <name evidence="2" type="ORF">BP5796_06176</name>
</gene>
<reference evidence="2 3" key="1">
    <citation type="journal article" date="2018" name="IMA Fungus">
        <title>IMA Genome-F 9: Draft genome sequence of Annulohypoxylon stygium, Aspergillus mulundensis, Berkeleyomyces basicola (syn. Thielaviopsis basicola), Ceratocystis smalleyi, two Cercospora beticola strains, Coleophoma cylindrospora, Fusarium fracticaudum, Phialophora cf. hyalina, and Morchella septimelata.</title>
        <authorList>
            <person name="Wingfield B.D."/>
            <person name="Bills G.F."/>
            <person name="Dong Y."/>
            <person name="Huang W."/>
            <person name="Nel W.J."/>
            <person name="Swalarsk-Parry B.S."/>
            <person name="Vaghefi N."/>
            <person name="Wilken P.M."/>
            <person name="An Z."/>
            <person name="de Beer Z.W."/>
            <person name="De Vos L."/>
            <person name="Chen L."/>
            <person name="Duong T.A."/>
            <person name="Gao Y."/>
            <person name="Hammerbacher A."/>
            <person name="Kikkert J.R."/>
            <person name="Li Y."/>
            <person name="Li H."/>
            <person name="Li K."/>
            <person name="Li Q."/>
            <person name="Liu X."/>
            <person name="Ma X."/>
            <person name="Naidoo K."/>
            <person name="Pethybridge S.J."/>
            <person name="Sun J."/>
            <person name="Steenkamp E.T."/>
            <person name="van der Nest M.A."/>
            <person name="van Wyk S."/>
            <person name="Wingfield M.J."/>
            <person name="Xiong C."/>
            <person name="Yue Q."/>
            <person name="Zhang X."/>
        </authorList>
    </citation>
    <scope>NUCLEOTIDE SEQUENCE [LARGE SCALE GENOMIC DNA]</scope>
    <source>
        <strain evidence="2 3">BP5796</strain>
    </source>
</reference>
<dbReference type="Proteomes" id="UP000256328">
    <property type="component" value="Unassembled WGS sequence"/>
</dbReference>
<accession>A0A3D8RWW4</accession>
<organism evidence="2 3">
    <name type="scientific">Coleophoma crateriformis</name>
    <dbReference type="NCBI Taxonomy" id="565419"/>
    <lineage>
        <taxon>Eukaryota</taxon>
        <taxon>Fungi</taxon>
        <taxon>Dikarya</taxon>
        <taxon>Ascomycota</taxon>
        <taxon>Pezizomycotina</taxon>
        <taxon>Leotiomycetes</taxon>
        <taxon>Helotiales</taxon>
        <taxon>Dermateaceae</taxon>
        <taxon>Coleophoma</taxon>
    </lineage>
</organism>
<dbReference type="OrthoDB" id="10297920at2759"/>
<feature type="compositionally biased region" description="Basic and acidic residues" evidence="1">
    <location>
        <begin position="20"/>
        <end position="34"/>
    </location>
</feature>
<evidence type="ECO:0000313" key="2">
    <source>
        <dbReference type="EMBL" id="RDW78324.1"/>
    </source>
</evidence>
<evidence type="ECO:0000256" key="1">
    <source>
        <dbReference type="SAM" id="MobiDB-lite"/>
    </source>
</evidence>
<name>A0A3D8RWW4_9HELO</name>
<dbReference type="AlphaFoldDB" id="A0A3D8RWW4"/>
<evidence type="ECO:0000313" key="3">
    <source>
        <dbReference type="Proteomes" id="UP000256328"/>
    </source>
</evidence>
<sequence>MPSDHWSTTANNGSTSPHGSRKESHMYSSEFTKDEATIASIQRYQTDAEDISVGGHRHGDMTQEEAISRGQQQMARKIQDLARRSGM</sequence>
<keyword evidence="3" id="KW-1185">Reference proteome</keyword>
<protein>
    <submittedName>
        <fullName evidence="2">Uncharacterized protein</fullName>
    </submittedName>
</protein>